<dbReference type="PANTHER" id="PTHR48163:SF2">
    <property type="entry name" value="EXPRESSED PROTEIN"/>
    <property type="match status" value="1"/>
</dbReference>
<feature type="coiled-coil region" evidence="1">
    <location>
        <begin position="124"/>
        <end position="204"/>
    </location>
</feature>
<evidence type="ECO:0000313" key="2">
    <source>
        <dbReference type="EMBL" id="KAG2280288.1"/>
    </source>
</evidence>
<name>A0A8X7R325_BRACI</name>
<evidence type="ECO:0000313" key="3">
    <source>
        <dbReference type="Proteomes" id="UP000886595"/>
    </source>
</evidence>
<keyword evidence="1" id="KW-0175">Coiled coil</keyword>
<comment type="caution">
    <text evidence="2">The sequence shown here is derived from an EMBL/GenBank/DDBJ whole genome shotgun (WGS) entry which is preliminary data.</text>
</comment>
<feature type="coiled-coil region" evidence="1">
    <location>
        <begin position="64"/>
        <end position="91"/>
    </location>
</feature>
<proteinExistence type="predicted"/>
<sequence>MLPGGEESEIQIILVRLQSKEAENGSLESRLNVLEQNTVPSLRKALKEIAMEKDAAVVSREDLSAQVRTLKKRAEEDAASLRAELNSTQQQTMGSSFVPSSPDQVLEKEMPIYLAVMFKESTLRQQEQQRLAEEQTRVASLMSENQELVLKISVLSSGASASGNIMQEDKEVLEKQLHDMAVALERLESSRQKLLMEIDNQSYEIEKLFDMLIDSSYQESINISKQSNGRVKECLKQNVELREALDKLRTESLSAQVLQLSANNTSIQWAYARVSFVLLQPIEILSYKPVLRNNIQSSLIKLKQDGSVTVVAQ</sequence>
<dbReference type="PANTHER" id="PTHR48163">
    <property type="entry name" value="BNAC02G25670D PROTEIN"/>
    <property type="match status" value="1"/>
</dbReference>
<keyword evidence="3" id="KW-1185">Reference proteome</keyword>
<dbReference type="AlphaFoldDB" id="A0A8X7R325"/>
<organism evidence="2 3">
    <name type="scientific">Brassica carinata</name>
    <name type="common">Ethiopian mustard</name>
    <name type="synonym">Abyssinian cabbage</name>
    <dbReference type="NCBI Taxonomy" id="52824"/>
    <lineage>
        <taxon>Eukaryota</taxon>
        <taxon>Viridiplantae</taxon>
        <taxon>Streptophyta</taxon>
        <taxon>Embryophyta</taxon>
        <taxon>Tracheophyta</taxon>
        <taxon>Spermatophyta</taxon>
        <taxon>Magnoliopsida</taxon>
        <taxon>eudicotyledons</taxon>
        <taxon>Gunneridae</taxon>
        <taxon>Pentapetalae</taxon>
        <taxon>rosids</taxon>
        <taxon>malvids</taxon>
        <taxon>Brassicales</taxon>
        <taxon>Brassicaceae</taxon>
        <taxon>Brassiceae</taxon>
        <taxon>Brassica</taxon>
    </lineage>
</organism>
<gene>
    <name evidence="2" type="ORF">Bca52824_051508</name>
</gene>
<evidence type="ECO:0000256" key="1">
    <source>
        <dbReference type="SAM" id="Coils"/>
    </source>
</evidence>
<dbReference type="OrthoDB" id="2019706at2759"/>
<accession>A0A8X7R325</accession>
<dbReference type="Proteomes" id="UP000886595">
    <property type="component" value="Unassembled WGS sequence"/>
</dbReference>
<reference evidence="2 3" key="1">
    <citation type="submission" date="2020-02" db="EMBL/GenBank/DDBJ databases">
        <authorList>
            <person name="Ma Q."/>
            <person name="Huang Y."/>
            <person name="Song X."/>
            <person name="Pei D."/>
        </authorList>
    </citation>
    <scope>NUCLEOTIDE SEQUENCE [LARGE SCALE GENOMIC DNA]</scope>
    <source>
        <strain evidence="2">Sxm20200214</strain>
        <tissue evidence="2">Leaf</tissue>
    </source>
</reference>
<protein>
    <submittedName>
        <fullName evidence="2">Uncharacterized protein</fullName>
    </submittedName>
</protein>
<dbReference type="EMBL" id="JAAMPC010000011">
    <property type="protein sequence ID" value="KAG2280288.1"/>
    <property type="molecule type" value="Genomic_DNA"/>
</dbReference>